<dbReference type="RefSeq" id="WP_189549383.1">
    <property type="nucleotide sequence ID" value="NZ_BMTP01000002.1"/>
</dbReference>
<dbReference type="EMBL" id="BMTP01000002">
    <property type="protein sequence ID" value="GGU25312.1"/>
    <property type="molecule type" value="Genomic_DNA"/>
</dbReference>
<dbReference type="AlphaFoldDB" id="A0A918HTH4"/>
<feature type="transmembrane region" description="Helical" evidence="1">
    <location>
        <begin position="82"/>
        <end position="107"/>
    </location>
</feature>
<reference evidence="2" key="1">
    <citation type="journal article" date="2014" name="Int. J. Syst. Evol. Microbiol.">
        <title>Complete genome sequence of Corynebacterium casei LMG S-19264T (=DSM 44701T), isolated from a smear-ripened cheese.</title>
        <authorList>
            <consortium name="US DOE Joint Genome Institute (JGI-PGF)"/>
            <person name="Walter F."/>
            <person name="Albersmeier A."/>
            <person name="Kalinowski J."/>
            <person name="Ruckert C."/>
        </authorList>
    </citation>
    <scope>NUCLEOTIDE SEQUENCE</scope>
    <source>
        <strain evidence="2">JCM 4391</strain>
    </source>
</reference>
<keyword evidence="3" id="KW-1185">Reference proteome</keyword>
<sequence>MGAWQLLLAGLVMLLGLFGVLVPGVPGAWLVWAAVMWWSLHVRTGAAWWLLVGSSALLLVTQVVVWQLPARRLRGVGLTRRMVAYAGAGALLGFLLLPVVGAVPGYVGGIYLSERLRLGGHGPAMASTRGVMRAVGTSVLVELFACLLIVGAWTGVVLAG</sequence>
<accession>A0A918HTH4</accession>
<organism evidence="2 3">
    <name type="scientific">Streptomyces lavendofoliae</name>
    <dbReference type="NCBI Taxonomy" id="67314"/>
    <lineage>
        <taxon>Bacteria</taxon>
        <taxon>Bacillati</taxon>
        <taxon>Actinomycetota</taxon>
        <taxon>Actinomycetes</taxon>
        <taxon>Kitasatosporales</taxon>
        <taxon>Streptomycetaceae</taxon>
        <taxon>Streptomyces</taxon>
    </lineage>
</organism>
<proteinExistence type="predicted"/>
<protein>
    <submittedName>
        <fullName evidence="2">Membrane protein</fullName>
    </submittedName>
</protein>
<keyword evidence="1" id="KW-0812">Transmembrane</keyword>
<feature type="transmembrane region" description="Helical" evidence="1">
    <location>
        <begin position="139"/>
        <end position="159"/>
    </location>
</feature>
<reference evidence="2" key="2">
    <citation type="submission" date="2020-09" db="EMBL/GenBank/DDBJ databases">
        <authorList>
            <person name="Sun Q."/>
            <person name="Ohkuma M."/>
        </authorList>
    </citation>
    <scope>NUCLEOTIDE SEQUENCE</scope>
    <source>
        <strain evidence="2">JCM 4391</strain>
    </source>
</reference>
<evidence type="ECO:0000313" key="3">
    <source>
        <dbReference type="Proteomes" id="UP000636661"/>
    </source>
</evidence>
<gene>
    <name evidence="2" type="ORF">GCM10010274_09950</name>
</gene>
<dbReference type="InterPro" id="IPR007403">
    <property type="entry name" value="DUF456"/>
</dbReference>
<keyword evidence="1" id="KW-0472">Membrane</keyword>
<name>A0A918HTH4_9ACTN</name>
<dbReference type="Proteomes" id="UP000636661">
    <property type="component" value="Unassembled WGS sequence"/>
</dbReference>
<evidence type="ECO:0000313" key="2">
    <source>
        <dbReference type="EMBL" id="GGU25312.1"/>
    </source>
</evidence>
<dbReference type="Pfam" id="PF04306">
    <property type="entry name" value="DUF456"/>
    <property type="match status" value="1"/>
</dbReference>
<comment type="caution">
    <text evidence="2">The sequence shown here is derived from an EMBL/GenBank/DDBJ whole genome shotgun (WGS) entry which is preliminary data.</text>
</comment>
<evidence type="ECO:0000256" key="1">
    <source>
        <dbReference type="SAM" id="Phobius"/>
    </source>
</evidence>
<feature type="transmembrane region" description="Helical" evidence="1">
    <location>
        <begin position="49"/>
        <end position="70"/>
    </location>
</feature>
<keyword evidence="1" id="KW-1133">Transmembrane helix</keyword>